<evidence type="ECO:0000313" key="3">
    <source>
        <dbReference type="Proteomes" id="UP000266861"/>
    </source>
</evidence>
<dbReference type="InterPro" id="IPR006571">
    <property type="entry name" value="TLDc_dom"/>
</dbReference>
<proteinExistence type="predicted"/>
<evidence type="ECO:0000313" key="2">
    <source>
        <dbReference type="EMBL" id="RHZ87086.1"/>
    </source>
</evidence>
<reference evidence="2 3" key="1">
    <citation type="submission" date="2018-08" db="EMBL/GenBank/DDBJ databases">
        <title>Genome and evolution of the arbuscular mycorrhizal fungus Diversispora epigaea (formerly Glomus versiforme) and its bacterial endosymbionts.</title>
        <authorList>
            <person name="Sun X."/>
            <person name="Fei Z."/>
            <person name="Harrison M."/>
        </authorList>
    </citation>
    <scope>NUCLEOTIDE SEQUENCE [LARGE SCALE GENOMIC DNA]</scope>
    <source>
        <strain evidence="2 3">IT104</strain>
    </source>
</reference>
<comment type="caution">
    <text evidence="2">The sequence shown here is derived from an EMBL/GenBank/DDBJ whole genome shotgun (WGS) entry which is preliminary data.</text>
</comment>
<sequence length="151" mass="17656">MPYKFQLILRGSRDGFAPKTFWDICHGYANTVAILKVKGTDEILGGYNPLELNTDRFFGISKWMETKNNFIFSLKNGNIHNSILSRVKNPANALYYYTDRNRYGLCFGDDDLIMQSDNYCQCKNKSYEEPIRTTDEKFSIIDYEIFQIIKK</sequence>
<dbReference type="AlphaFoldDB" id="A0A397JM84"/>
<gene>
    <name evidence="2" type="ORF">Glove_40g91</name>
</gene>
<dbReference type="PROSITE" id="PS51886">
    <property type="entry name" value="TLDC"/>
    <property type="match status" value="1"/>
</dbReference>
<organism evidence="2 3">
    <name type="scientific">Diversispora epigaea</name>
    <dbReference type="NCBI Taxonomy" id="1348612"/>
    <lineage>
        <taxon>Eukaryota</taxon>
        <taxon>Fungi</taxon>
        <taxon>Fungi incertae sedis</taxon>
        <taxon>Mucoromycota</taxon>
        <taxon>Glomeromycotina</taxon>
        <taxon>Glomeromycetes</taxon>
        <taxon>Diversisporales</taxon>
        <taxon>Diversisporaceae</taxon>
        <taxon>Diversispora</taxon>
    </lineage>
</organism>
<evidence type="ECO:0000259" key="1">
    <source>
        <dbReference type="PROSITE" id="PS51886"/>
    </source>
</evidence>
<keyword evidence="3" id="KW-1185">Reference proteome</keyword>
<dbReference type="EMBL" id="PQFF01000038">
    <property type="protein sequence ID" value="RHZ87086.1"/>
    <property type="molecule type" value="Genomic_DNA"/>
</dbReference>
<dbReference type="Proteomes" id="UP000266861">
    <property type="component" value="Unassembled WGS sequence"/>
</dbReference>
<dbReference type="Pfam" id="PF07534">
    <property type="entry name" value="TLD"/>
    <property type="match status" value="1"/>
</dbReference>
<protein>
    <recommendedName>
        <fullName evidence="1">TLDc domain-containing protein</fullName>
    </recommendedName>
</protein>
<feature type="domain" description="TLDc" evidence="1">
    <location>
        <begin position="1"/>
        <end position="149"/>
    </location>
</feature>
<name>A0A397JM84_9GLOM</name>
<accession>A0A397JM84</accession>
<dbReference type="OrthoDB" id="2340634at2759"/>